<sequence length="62" mass="6877">TSFPPLPFTDRDVRAVISKYCARMSPANFVEAGCAVCGWLTPLNELTRIKDYNGDLSLLVNE</sequence>
<feature type="non-terminal residue" evidence="1">
    <location>
        <position position="62"/>
    </location>
</feature>
<proteinExistence type="predicted"/>
<dbReference type="Proteomes" id="UP001218188">
    <property type="component" value="Unassembled WGS sequence"/>
</dbReference>
<comment type="caution">
    <text evidence="1">The sequence shown here is derived from an EMBL/GenBank/DDBJ whole genome shotgun (WGS) entry which is preliminary data.</text>
</comment>
<reference evidence="1" key="1">
    <citation type="submission" date="2023-03" db="EMBL/GenBank/DDBJ databases">
        <title>Massive genome expansion in bonnet fungi (Mycena s.s.) driven by repeated elements and novel gene families across ecological guilds.</title>
        <authorList>
            <consortium name="Lawrence Berkeley National Laboratory"/>
            <person name="Harder C.B."/>
            <person name="Miyauchi S."/>
            <person name="Viragh M."/>
            <person name="Kuo A."/>
            <person name="Thoen E."/>
            <person name="Andreopoulos B."/>
            <person name="Lu D."/>
            <person name="Skrede I."/>
            <person name="Drula E."/>
            <person name="Henrissat B."/>
            <person name="Morin E."/>
            <person name="Kohler A."/>
            <person name="Barry K."/>
            <person name="LaButti K."/>
            <person name="Morin E."/>
            <person name="Salamov A."/>
            <person name="Lipzen A."/>
            <person name="Mereny Z."/>
            <person name="Hegedus B."/>
            <person name="Baldrian P."/>
            <person name="Stursova M."/>
            <person name="Weitz H."/>
            <person name="Taylor A."/>
            <person name="Grigoriev I.V."/>
            <person name="Nagy L.G."/>
            <person name="Martin F."/>
            <person name="Kauserud H."/>
        </authorList>
    </citation>
    <scope>NUCLEOTIDE SEQUENCE</scope>
    <source>
        <strain evidence="1">CBHHK200</strain>
    </source>
</reference>
<evidence type="ECO:0000313" key="1">
    <source>
        <dbReference type="EMBL" id="KAJ7041663.1"/>
    </source>
</evidence>
<protein>
    <submittedName>
        <fullName evidence="1">Uncharacterized protein</fullName>
    </submittedName>
</protein>
<feature type="non-terminal residue" evidence="1">
    <location>
        <position position="1"/>
    </location>
</feature>
<evidence type="ECO:0000313" key="2">
    <source>
        <dbReference type="Proteomes" id="UP001218188"/>
    </source>
</evidence>
<name>A0AAD6X799_9AGAR</name>
<gene>
    <name evidence="1" type="ORF">C8F04DRAFT_921396</name>
</gene>
<dbReference type="EMBL" id="JARJCM010000016">
    <property type="protein sequence ID" value="KAJ7041663.1"/>
    <property type="molecule type" value="Genomic_DNA"/>
</dbReference>
<keyword evidence="2" id="KW-1185">Reference proteome</keyword>
<dbReference type="AlphaFoldDB" id="A0AAD6X799"/>
<organism evidence="1 2">
    <name type="scientific">Mycena alexandri</name>
    <dbReference type="NCBI Taxonomy" id="1745969"/>
    <lineage>
        <taxon>Eukaryota</taxon>
        <taxon>Fungi</taxon>
        <taxon>Dikarya</taxon>
        <taxon>Basidiomycota</taxon>
        <taxon>Agaricomycotina</taxon>
        <taxon>Agaricomycetes</taxon>
        <taxon>Agaricomycetidae</taxon>
        <taxon>Agaricales</taxon>
        <taxon>Marasmiineae</taxon>
        <taxon>Mycenaceae</taxon>
        <taxon>Mycena</taxon>
    </lineage>
</organism>
<accession>A0AAD6X799</accession>